<dbReference type="InterPro" id="IPR003599">
    <property type="entry name" value="Ig_sub"/>
</dbReference>
<gene>
    <name evidence="7" type="ORF">MCOR_42421</name>
</gene>
<dbReference type="EMBL" id="CACVKT020007634">
    <property type="protein sequence ID" value="CAC5409090.1"/>
    <property type="molecule type" value="Genomic_DNA"/>
</dbReference>
<dbReference type="GO" id="GO:0098609">
    <property type="term" value="P:cell-cell adhesion"/>
    <property type="evidence" value="ECO:0007669"/>
    <property type="project" value="TreeGrafter"/>
</dbReference>
<evidence type="ECO:0000256" key="4">
    <source>
        <dbReference type="ARBA" id="ARBA00023180"/>
    </source>
</evidence>
<dbReference type="SMART" id="SM00409">
    <property type="entry name" value="IG"/>
    <property type="match status" value="2"/>
</dbReference>
<dbReference type="AlphaFoldDB" id="A0A6J8DQD6"/>
<dbReference type="InterPro" id="IPR051275">
    <property type="entry name" value="Cell_adhesion_signaling"/>
</dbReference>
<dbReference type="GO" id="GO:0005886">
    <property type="term" value="C:plasma membrane"/>
    <property type="evidence" value="ECO:0007669"/>
    <property type="project" value="TreeGrafter"/>
</dbReference>
<organism evidence="7 8">
    <name type="scientific">Mytilus coruscus</name>
    <name type="common">Sea mussel</name>
    <dbReference type="NCBI Taxonomy" id="42192"/>
    <lineage>
        <taxon>Eukaryota</taxon>
        <taxon>Metazoa</taxon>
        <taxon>Spiralia</taxon>
        <taxon>Lophotrochozoa</taxon>
        <taxon>Mollusca</taxon>
        <taxon>Bivalvia</taxon>
        <taxon>Autobranchia</taxon>
        <taxon>Pteriomorphia</taxon>
        <taxon>Mytilida</taxon>
        <taxon>Mytiloidea</taxon>
        <taxon>Mytilidae</taxon>
        <taxon>Mytilinae</taxon>
        <taxon>Mytilus</taxon>
    </lineage>
</organism>
<evidence type="ECO:0000256" key="5">
    <source>
        <dbReference type="ARBA" id="ARBA00023319"/>
    </source>
</evidence>
<name>A0A6J8DQD6_MYTCO</name>
<dbReference type="CDD" id="cd00096">
    <property type="entry name" value="Ig"/>
    <property type="match status" value="1"/>
</dbReference>
<comment type="subcellular location">
    <subcellularLocation>
        <location evidence="1">Membrane</location>
        <topology evidence="1">Single-pass type I membrane protein</topology>
    </subcellularLocation>
</comment>
<dbReference type="SUPFAM" id="SSF48726">
    <property type="entry name" value="Immunoglobulin"/>
    <property type="match status" value="1"/>
</dbReference>
<evidence type="ECO:0000313" key="7">
    <source>
        <dbReference type="EMBL" id="CAC5409090.1"/>
    </source>
</evidence>
<dbReference type="PANTHER" id="PTHR11640:SF31">
    <property type="entry name" value="IRREGULAR CHIASM C-ROUGHEST PROTEIN-RELATED"/>
    <property type="match status" value="1"/>
</dbReference>
<evidence type="ECO:0000259" key="6">
    <source>
        <dbReference type="PROSITE" id="PS50835"/>
    </source>
</evidence>
<evidence type="ECO:0000256" key="1">
    <source>
        <dbReference type="ARBA" id="ARBA00004479"/>
    </source>
</evidence>
<keyword evidence="2" id="KW-0472">Membrane</keyword>
<evidence type="ECO:0000313" key="8">
    <source>
        <dbReference type="Proteomes" id="UP000507470"/>
    </source>
</evidence>
<accession>A0A6J8DQD6</accession>
<dbReference type="GO" id="GO:0005911">
    <property type="term" value="C:cell-cell junction"/>
    <property type="evidence" value="ECO:0007669"/>
    <property type="project" value="TreeGrafter"/>
</dbReference>
<sequence>MSSYKFMNSETWFNGPKWLAHEEQWPHWDRNSDAMTTITDNESEEINRQIQQNDDRFTVVKEVINIEKFSSYPKLPHLVLTKGIIYKTVGSKVKLVCPIETTRAITWVGPPKYKIYAIGTDVSSDVSTLLEINETATDKKSILFIHRFTEEISGEFRCSDGVNEREFNLVIKKNPSDLVIVNATDDRITTVQGREHNLECRVTRGQPGGNITWSTDGDVVARNGPSFVGYRLIPQRSYNGKLFKCEAFNSEGESILESSVILEVFYAPTIDIAYFPSTRTMKCFPSGVPDSYVFKDWENTTEYNDHIRFLATTKEGNNATLTIPQNKKDHHRERGIYICRASNNISSTDGIFVMQKYNLNLPGDFISHYVKSSTENTQNGIYLETTKIKINVVSVPEYTSYVVYKNGTKFTNYTESVCRNMKLMDNIYGKNVLVKGSIISFTDTIYNIDVFSSYNIVVKNAVGCSNHTIELVSALS</sequence>
<protein>
    <recommendedName>
        <fullName evidence="6">Ig-like domain-containing protein</fullName>
    </recommendedName>
</protein>
<dbReference type="GO" id="GO:0050839">
    <property type="term" value="F:cell adhesion molecule binding"/>
    <property type="evidence" value="ECO:0007669"/>
    <property type="project" value="TreeGrafter"/>
</dbReference>
<dbReference type="Gene3D" id="2.60.40.10">
    <property type="entry name" value="Immunoglobulins"/>
    <property type="match status" value="1"/>
</dbReference>
<feature type="domain" description="Ig-like" evidence="6">
    <location>
        <begin position="175"/>
        <end position="358"/>
    </location>
</feature>
<reference evidence="7 8" key="1">
    <citation type="submission" date="2020-06" db="EMBL/GenBank/DDBJ databases">
        <authorList>
            <person name="Li R."/>
            <person name="Bekaert M."/>
        </authorList>
    </citation>
    <scope>NUCLEOTIDE SEQUENCE [LARGE SCALE GENOMIC DNA]</scope>
    <source>
        <strain evidence="8">wild</strain>
    </source>
</reference>
<dbReference type="OrthoDB" id="6133487at2759"/>
<dbReference type="InterPro" id="IPR036179">
    <property type="entry name" value="Ig-like_dom_sf"/>
</dbReference>
<dbReference type="InterPro" id="IPR013783">
    <property type="entry name" value="Ig-like_fold"/>
</dbReference>
<keyword evidence="3" id="KW-1015">Disulfide bond</keyword>
<dbReference type="InterPro" id="IPR007110">
    <property type="entry name" value="Ig-like_dom"/>
</dbReference>
<dbReference type="Pfam" id="PF08205">
    <property type="entry name" value="C2-set_2"/>
    <property type="match status" value="1"/>
</dbReference>
<keyword evidence="5" id="KW-0393">Immunoglobulin domain</keyword>
<dbReference type="Proteomes" id="UP000507470">
    <property type="component" value="Unassembled WGS sequence"/>
</dbReference>
<keyword evidence="8" id="KW-1185">Reference proteome</keyword>
<dbReference type="PANTHER" id="PTHR11640">
    <property type="entry name" value="NEPHRIN"/>
    <property type="match status" value="1"/>
</dbReference>
<evidence type="ECO:0000256" key="3">
    <source>
        <dbReference type="ARBA" id="ARBA00023157"/>
    </source>
</evidence>
<dbReference type="PROSITE" id="PS50835">
    <property type="entry name" value="IG_LIKE"/>
    <property type="match status" value="1"/>
</dbReference>
<keyword evidence="4" id="KW-0325">Glycoprotein</keyword>
<evidence type="ECO:0000256" key="2">
    <source>
        <dbReference type="ARBA" id="ARBA00023136"/>
    </source>
</evidence>
<proteinExistence type="predicted"/>
<dbReference type="InterPro" id="IPR013162">
    <property type="entry name" value="CD80_C2-set"/>
</dbReference>